<dbReference type="PIRSF" id="PIRSF000349">
    <property type="entry name" value="SODismutase"/>
    <property type="match status" value="1"/>
</dbReference>
<feature type="binding site" evidence="6">
    <location>
        <position position="27"/>
    </location>
    <ligand>
        <name>Mn(2+)</name>
        <dbReference type="ChEBI" id="CHEBI:29035"/>
    </ligand>
</feature>
<proteinExistence type="inferred from homology"/>
<evidence type="ECO:0000256" key="3">
    <source>
        <dbReference type="ARBA" id="ARBA00022723"/>
    </source>
</evidence>
<evidence type="ECO:0000313" key="12">
    <source>
        <dbReference type="Proteomes" id="UP000030136"/>
    </source>
</evidence>
<dbReference type="InterPro" id="IPR019833">
    <property type="entry name" value="Mn/Fe_SOD_BS"/>
</dbReference>
<keyword evidence="3 6" id="KW-0479">Metal-binding</keyword>
<sequence length="193" mass="21964">MTYELIHLPYASDALAPVISKETIEFHHGKHLQTYVDNLNKLIAGTEFENMPIEEIIAKSEGGVFNNAGQVLNHNLYFTQFTPQGKAQEKPEGKLLSAIESTWGSFEKFKEEMTNAAITLFGSGWAWLAADKDGRLVITKEPNGSNPCKNGLKPILGFDVWEHSYYLTYQNKRADHIKDLWTIINWEEVAKRY</sequence>
<name>A0A2X4PNK5_9PORP</name>
<feature type="domain" description="Manganese/iron superoxide dismutase N-terminal" evidence="8">
    <location>
        <begin position="2"/>
        <end position="81"/>
    </location>
</feature>
<dbReference type="InterPro" id="IPR036314">
    <property type="entry name" value="SOD_C_sf"/>
</dbReference>
<evidence type="ECO:0000256" key="1">
    <source>
        <dbReference type="ARBA" id="ARBA00008714"/>
    </source>
</evidence>
<dbReference type="GO" id="GO:0005737">
    <property type="term" value="C:cytoplasm"/>
    <property type="evidence" value="ECO:0007669"/>
    <property type="project" value="TreeGrafter"/>
</dbReference>
<dbReference type="EMBL" id="LS483447">
    <property type="protein sequence ID" value="SQH73443.1"/>
    <property type="molecule type" value="Genomic_DNA"/>
</dbReference>
<evidence type="ECO:0000259" key="9">
    <source>
        <dbReference type="Pfam" id="PF02777"/>
    </source>
</evidence>
<dbReference type="FunFam" id="1.10.287.990:FF:000002">
    <property type="entry name" value="Superoxide dismutase"/>
    <property type="match status" value="1"/>
</dbReference>
<dbReference type="PANTHER" id="PTHR43595:SF2">
    <property type="entry name" value="SMALL RIBOSOMAL SUBUNIT PROTEIN MS42"/>
    <property type="match status" value="1"/>
</dbReference>
<dbReference type="AlphaFoldDB" id="A0A2X4PNK5"/>
<dbReference type="RefSeq" id="WP_023936798.1">
    <property type="nucleotide sequence ID" value="NZ_FUXH01000004.1"/>
</dbReference>
<keyword evidence="13" id="KW-1185">Reference proteome</keyword>
<evidence type="ECO:0000313" key="10">
    <source>
        <dbReference type="EMBL" id="KGN95812.1"/>
    </source>
</evidence>
<dbReference type="EC" id="1.15.1.1" evidence="2 7"/>
<dbReference type="Proteomes" id="UP000030136">
    <property type="component" value="Unassembled WGS sequence"/>
</dbReference>
<dbReference type="Pfam" id="PF00081">
    <property type="entry name" value="Sod_Fe_N"/>
    <property type="match status" value="1"/>
</dbReference>
<evidence type="ECO:0000256" key="6">
    <source>
        <dbReference type="PIRSR" id="PIRSR000349-1"/>
    </source>
</evidence>
<evidence type="ECO:0000259" key="8">
    <source>
        <dbReference type="Pfam" id="PF00081"/>
    </source>
</evidence>
<dbReference type="Gene3D" id="3.55.40.20">
    <property type="entry name" value="Iron/manganese superoxide dismutase, C-terminal domain"/>
    <property type="match status" value="1"/>
</dbReference>
<gene>
    <name evidence="11" type="primary">sodB_2</name>
    <name evidence="10" type="ORF">HQ38_02240</name>
    <name evidence="11" type="ORF">NCTC12858_01303</name>
</gene>
<dbReference type="InterPro" id="IPR036324">
    <property type="entry name" value="Mn/Fe_SOD_N_sf"/>
</dbReference>
<evidence type="ECO:0000313" key="13">
    <source>
        <dbReference type="Proteomes" id="UP000249300"/>
    </source>
</evidence>
<dbReference type="Gene3D" id="1.10.287.990">
    <property type="entry name" value="Fe,Mn superoxide dismutase (SOD) domain"/>
    <property type="match status" value="1"/>
</dbReference>
<keyword evidence="5" id="KW-0408">Iron</keyword>
<dbReference type="PRINTS" id="PR01703">
    <property type="entry name" value="MNSODISMTASE"/>
</dbReference>
<dbReference type="Proteomes" id="UP000249300">
    <property type="component" value="Chromosome 1"/>
</dbReference>
<comment type="function">
    <text evidence="7">Destroys radicals which are normally produced within the cells and which are toxic to biological systems.</text>
</comment>
<comment type="similarity">
    <text evidence="1 7">Belongs to the iron/manganese superoxide dismutase family.</text>
</comment>
<evidence type="ECO:0000256" key="2">
    <source>
        <dbReference type="ARBA" id="ARBA00012682"/>
    </source>
</evidence>
<dbReference type="GO" id="GO:0046872">
    <property type="term" value="F:metal ion binding"/>
    <property type="evidence" value="ECO:0007669"/>
    <property type="project" value="UniProtKB-KW"/>
</dbReference>
<dbReference type="InterPro" id="IPR001189">
    <property type="entry name" value="Mn/Fe_SOD"/>
</dbReference>
<dbReference type="Pfam" id="PF02777">
    <property type="entry name" value="Sod_Fe_C"/>
    <property type="match status" value="1"/>
</dbReference>
<feature type="binding site" evidence="6">
    <location>
        <position position="74"/>
    </location>
    <ligand>
        <name>Mn(2+)</name>
        <dbReference type="ChEBI" id="CHEBI:29035"/>
    </ligand>
</feature>
<keyword evidence="4 7" id="KW-0560">Oxidoreductase</keyword>
<evidence type="ECO:0000256" key="5">
    <source>
        <dbReference type="ARBA" id="ARBA00023004"/>
    </source>
</evidence>
<accession>A0A2X4PNK5</accession>
<dbReference type="PROSITE" id="PS00088">
    <property type="entry name" value="SOD_MN"/>
    <property type="match status" value="1"/>
</dbReference>
<organism evidence="11 13">
    <name type="scientific">Porphyromonas crevioricanis</name>
    <dbReference type="NCBI Taxonomy" id="393921"/>
    <lineage>
        <taxon>Bacteria</taxon>
        <taxon>Pseudomonadati</taxon>
        <taxon>Bacteroidota</taxon>
        <taxon>Bacteroidia</taxon>
        <taxon>Bacteroidales</taxon>
        <taxon>Porphyromonadaceae</taxon>
        <taxon>Porphyromonas</taxon>
    </lineage>
</organism>
<comment type="catalytic activity">
    <reaction evidence="7">
        <text>2 superoxide + 2 H(+) = H2O2 + O2</text>
        <dbReference type="Rhea" id="RHEA:20696"/>
        <dbReference type="ChEBI" id="CHEBI:15378"/>
        <dbReference type="ChEBI" id="CHEBI:15379"/>
        <dbReference type="ChEBI" id="CHEBI:16240"/>
        <dbReference type="ChEBI" id="CHEBI:18421"/>
        <dbReference type="EC" id="1.15.1.1"/>
    </reaction>
</comment>
<dbReference type="GO" id="GO:0004784">
    <property type="term" value="F:superoxide dismutase activity"/>
    <property type="evidence" value="ECO:0007669"/>
    <property type="project" value="UniProtKB-EC"/>
</dbReference>
<feature type="binding site" evidence="6">
    <location>
        <position position="159"/>
    </location>
    <ligand>
        <name>Mn(2+)</name>
        <dbReference type="ChEBI" id="CHEBI:29035"/>
    </ligand>
</feature>
<dbReference type="SUPFAM" id="SSF54719">
    <property type="entry name" value="Fe,Mn superoxide dismutase (SOD), C-terminal domain"/>
    <property type="match status" value="1"/>
</dbReference>
<dbReference type="KEGG" id="pcre:NCTC12858_01303"/>
<dbReference type="EMBL" id="JQJC01000009">
    <property type="protein sequence ID" value="KGN95812.1"/>
    <property type="molecule type" value="Genomic_DNA"/>
</dbReference>
<dbReference type="InterPro" id="IPR019832">
    <property type="entry name" value="Mn/Fe_SOD_C"/>
</dbReference>
<dbReference type="FunFam" id="3.55.40.20:FF:000004">
    <property type="entry name" value="Superoxide dismutase [Fe]"/>
    <property type="match status" value="1"/>
</dbReference>
<protein>
    <recommendedName>
        <fullName evidence="2 7">Superoxide dismutase</fullName>
        <ecNumber evidence="2 7">1.15.1.1</ecNumber>
    </recommendedName>
</protein>
<reference evidence="11 13" key="2">
    <citation type="submission" date="2018-06" db="EMBL/GenBank/DDBJ databases">
        <authorList>
            <consortium name="Pathogen Informatics"/>
            <person name="Doyle S."/>
        </authorList>
    </citation>
    <scope>NUCLEOTIDE SEQUENCE [LARGE SCALE GENOMIC DNA]</scope>
    <source>
        <strain evidence="11 13">NCTC12858</strain>
    </source>
</reference>
<feature type="binding site" evidence="6">
    <location>
        <position position="163"/>
    </location>
    <ligand>
        <name>Mn(2+)</name>
        <dbReference type="ChEBI" id="CHEBI:29035"/>
    </ligand>
</feature>
<reference evidence="10 12" key="1">
    <citation type="submission" date="2014-08" db="EMBL/GenBank/DDBJ databases">
        <title>Porphyromonas crevioricanis strain:COT-253_OH1447 Genome sequencing.</title>
        <authorList>
            <person name="Wallis C."/>
            <person name="Deusch O."/>
            <person name="O'Flynn C."/>
            <person name="Davis I."/>
            <person name="Jospin G."/>
            <person name="Darling A.E."/>
            <person name="Coil D.A."/>
            <person name="Alexiev A."/>
            <person name="Horsfall A."/>
            <person name="Kirkwood N."/>
            <person name="Harris S."/>
            <person name="Eisen J.A."/>
        </authorList>
    </citation>
    <scope>NUCLEOTIDE SEQUENCE [LARGE SCALE GENOMIC DNA]</scope>
    <source>
        <strain evidence="12">COT-253 OH1447</strain>
        <strain evidence="10">COT-253_OH1447</strain>
    </source>
</reference>
<dbReference type="InterPro" id="IPR019831">
    <property type="entry name" value="Mn/Fe_SOD_N"/>
</dbReference>
<evidence type="ECO:0000313" key="11">
    <source>
        <dbReference type="EMBL" id="SQH73443.1"/>
    </source>
</evidence>
<dbReference type="SUPFAM" id="SSF46609">
    <property type="entry name" value="Fe,Mn superoxide dismutase (SOD), N-terminal domain"/>
    <property type="match status" value="1"/>
</dbReference>
<feature type="domain" description="Manganese/iron superoxide dismutase C-terminal" evidence="9">
    <location>
        <begin position="91"/>
        <end position="192"/>
    </location>
</feature>
<evidence type="ECO:0000256" key="7">
    <source>
        <dbReference type="RuleBase" id="RU000414"/>
    </source>
</evidence>
<dbReference type="PANTHER" id="PTHR43595">
    <property type="entry name" value="37S RIBOSOMAL PROTEIN S26, MITOCHONDRIAL"/>
    <property type="match status" value="1"/>
</dbReference>
<evidence type="ECO:0000256" key="4">
    <source>
        <dbReference type="ARBA" id="ARBA00023002"/>
    </source>
</evidence>